<dbReference type="UniPathway" id="UPA00359">
    <property type="reaction ID" value="UER00480"/>
</dbReference>
<feature type="binding site" evidence="10">
    <location>
        <position position="177"/>
    </location>
    <ligand>
        <name>substrate</name>
    </ligand>
</feature>
<feature type="binding site" evidence="10">
    <location>
        <begin position="89"/>
        <end position="90"/>
    </location>
    <ligand>
        <name>substrate</name>
    </ligand>
</feature>
<evidence type="ECO:0000313" key="13">
    <source>
        <dbReference type="Proteomes" id="UP000077037"/>
    </source>
</evidence>
<dbReference type="GO" id="GO:0009245">
    <property type="term" value="P:lipid A biosynthetic process"/>
    <property type="evidence" value="ECO:0007669"/>
    <property type="project" value="UniProtKB-UniRule"/>
</dbReference>
<keyword evidence="8 10" id="KW-0472">Membrane</keyword>
<comment type="pathway">
    <text evidence="10">Glycolipid biosynthesis; lipid IV(A) biosynthesis; lipid IV(A) from (3R)-3-hydroxytetradecanoyl-[acyl-carrier-protein] and UDP-N-acetyl-alpha-D-glucosamine: step 4/6.</text>
</comment>
<comment type="similarity">
    <text evidence="10">Belongs to the LpxH family.</text>
</comment>
<evidence type="ECO:0000256" key="10">
    <source>
        <dbReference type="HAMAP-Rule" id="MF_00575"/>
    </source>
</evidence>
<comment type="cofactor">
    <cofactor evidence="10">
        <name>Mn(2+)</name>
        <dbReference type="ChEBI" id="CHEBI:29035"/>
    </cofactor>
    <text evidence="10">Binds 2 Mn(2+) ions per subunit in a binuclear metal center.</text>
</comment>
<keyword evidence="3 10" id="KW-0997">Cell inner membrane</keyword>
<dbReference type="CDD" id="cd07398">
    <property type="entry name" value="MPP_YbbF-LpxH"/>
    <property type="match status" value="1"/>
</dbReference>
<dbReference type="InterPro" id="IPR010138">
    <property type="entry name" value="UDP-diacylglucosamine_Hdrlase"/>
</dbReference>
<evidence type="ECO:0000256" key="9">
    <source>
        <dbReference type="ARBA" id="ARBA00023211"/>
    </source>
</evidence>
<keyword evidence="2 10" id="KW-0444">Lipid biosynthesis</keyword>
<dbReference type="GO" id="GO:0005737">
    <property type="term" value="C:cytoplasm"/>
    <property type="evidence" value="ECO:0007669"/>
    <property type="project" value="InterPro"/>
</dbReference>
<keyword evidence="6 10" id="KW-0378">Hydrolase</keyword>
<evidence type="ECO:0000256" key="7">
    <source>
        <dbReference type="ARBA" id="ARBA00023098"/>
    </source>
</evidence>
<feature type="domain" description="Calcineurin-like phosphoesterase" evidence="11">
    <location>
        <begin position="10"/>
        <end position="209"/>
    </location>
</feature>
<keyword evidence="7 10" id="KW-0443">Lipid metabolism</keyword>
<dbReference type="AlphaFoldDB" id="A0A157RNC6"/>
<feature type="binding site" evidence="10">
    <location>
        <position position="174"/>
    </location>
    <ligand>
        <name>substrate</name>
    </ligand>
</feature>
<dbReference type="Proteomes" id="UP000077037">
    <property type="component" value="Unassembled WGS sequence"/>
</dbReference>
<dbReference type="EMBL" id="FKBS01000029">
    <property type="protein sequence ID" value="SAI59487.1"/>
    <property type="molecule type" value="Genomic_DNA"/>
</dbReference>
<evidence type="ECO:0000256" key="3">
    <source>
        <dbReference type="ARBA" id="ARBA00022519"/>
    </source>
</evidence>
<dbReference type="GO" id="GO:0019897">
    <property type="term" value="C:extrinsic component of plasma membrane"/>
    <property type="evidence" value="ECO:0007669"/>
    <property type="project" value="UniProtKB-UniRule"/>
</dbReference>
<dbReference type="EC" id="3.6.1.54" evidence="10"/>
<evidence type="ECO:0000256" key="4">
    <source>
        <dbReference type="ARBA" id="ARBA00022556"/>
    </source>
</evidence>
<dbReference type="NCBIfam" id="TIGR01854">
    <property type="entry name" value="lipid_A_lpxH"/>
    <property type="match status" value="1"/>
</dbReference>
<keyword evidence="9 10" id="KW-0464">Manganese</keyword>
<feature type="binding site" evidence="10">
    <location>
        <position position="124"/>
    </location>
    <ligand>
        <name>Mn(2+)</name>
        <dbReference type="ChEBI" id="CHEBI:29035"/>
        <label>2</label>
    </ligand>
</feature>
<protein>
    <recommendedName>
        <fullName evidence="10">UDP-2,3-diacylglucosamine hydrolase</fullName>
        <ecNumber evidence="10">3.6.1.54</ecNumber>
    </recommendedName>
    <alternativeName>
        <fullName evidence="10">UDP-2,3-diacylglucosamine diphosphatase</fullName>
    </alternativeName>
</protein>
<feature type="binding site" evidence="10">
    <location>
        <position position="16"/>
    </location>
    <ligand>
        <name>Mn(2+)</name>
        <dbReference type="ChEBI" id="CHEBI:29035"/>
        <label>1</label>
    </ligand>
</feature>
<feature type="binding site" evidence="10">
    <location>
        <position position="49"/>
    </location>
    <ligand>
        <name>Mn(2+)</name>
        <dbReference type="ChEBI" id="CHEBI:29035"/>
        <label>1</label>
    </ligand>
</feature>
<accession>A0A157RNC6</accession>
<dbReference type="RefSeq" id="WP_066421150.1">
    <property type="nucleotide sequence ID" value="NZ_FKBS01000029.1"/>
</dbReference>
<dbReference type="SUPFAM" id="SSF56300">
    <property type="entry name" value="Metallo-dependent phosphatases"/>
    <property type="match status" value="1"/>
</dbReference>
<gene>
    <name evidence="10 12" type="primary">lpxH</name>
    <name evidence="12" type="ORF">SAMEA1982600_05294</name>
</gene>
<reference evidence="12 13" key="1">
    <citation type="submission" date="2016-03" db="EMBL/GenBank/DDBJ databases">
        <authorList>
            <consortium name="Pathogen Informatics"/>
        </authorList>
    </citation>
    <scope>NUCLEOTIDE SEQUENCE [LARGE SCALE GENOMIC DNA]</scope>
    <source>
        <strain evidence="12 13">NCTC13364</strain>
    </source>
</reference>
<dbReference type="GO" id="GO:0008758">
    <property type="term" value="F:UDP-2,3-diacylglucosamine hydrolase activity"/>
    <property type="evidence" value="ECO:0007669"/>
    <property type="project" value="UniProtKB-UniRule"/>
</dbReference>
<feature type="binding site" evidence="10">
    <location>
        <position position="132"/>
    </location>
    <ligand>
        <name>substrate</name>
    </ligand>
</feature>
<comment type="catalytic activity">
    <reaction evidence="10">
        <text>UDP-2-N,3-O-bis[(3R)-3-hydroxytetradecanoyl]-alpha-D-glucosamine + H2O = 2-N,3-O-bis[(3R)-3-hydroxytetradecanoyl]-alpha-D-glucosaminyl 1-phosphate + UMP + 2 H(+)</text>
        <dbReference type="Rhea" id="RHEA:25213"/>
        <dbReference type="ChEBI" id="CHEBI:15377"/>
        <dbReference type="ChEBI" id="CHEBI:15378"/>
        <dbReference type="ChEBI" id="CHEBI:57865"/>
        <dbReference type="ChEBI" id="CHEBI:57957"/>
        <dbReference type="ChEBI" id="CHEBI:78847"/>
        <dbReference type="EC" id="3.6.1.54"/>
    </reaction>
</comment>
<feature type="binding site" evidence="10">
    <location>
        <position position="207"/>
    </location>
    <ligand>
        <name>Mn(2+)</name>
        <dbReference type="ChEBI" id="CHEBI:29035"/>
        <label>1</label>
    </ligand>
</feature>
<evidence type="ECO:0000259" key="11">
    <source>
        <dbReference type="Pfam" id="PF00149"/>
    </source>
</evidence>
<comment type="function">
    <text evidence="10">Hydrolyzes the pyrophosphate bond of UDP-2,3-diacylglucosamine to yield 2,3-diacylglucosamine 1-phosphate (lipid X) and UMP by catalyzing the attack of water at the alpha-P atom. Involved in the biosynthesis of lipid A, a phosphorylated glycolipid that anchors the lipopolysaccharide to the outer membrane of the cell.</text>
</comment>
<dbReference type="PANTHER" id="PTHR34990:SF1">
    <property type="entry name" value="UDP-2,3-DIACYLGLUCOSAMINE HYDROLASE"/>
    <property type="match status" value="1"/>
</dbReference>
<dbReference type="InterPro" id="IPR043461">
    <property type="entry name" value="LpxH-like"/>
</dbReference>
<comment type="subcellular location">
    <subcellularLocation>
        <location evidence="10">Cell inner membrane</location>
        <topology evidence="10">Peripheral membrane protein</topology>
        <orientation evidence="10">Cytoplasmic side</orientation>
    </subcellularLocation>
</comment>
<name>A0A157RNC6_9BORD</name>
<sequence>MNNLVLPKGPVWLASDVHLGPATPATQEAFLAFLDVAANEAAALLLPGDLFDAWIGDDVIRAAPPWLAQALRGLQATAARVPVYLGRGNRDFLMGAELAQAVGAQLLPDVAVLDTEFGRVLLSHGDEYCTDDAAYQQFRAMVRDPRWQEQFLAKSIPERLQMAQQARGESMAANQAKTTEIMDVNAGAVEAAFRDADVAFMVHGHTHRPDRHVLMIDGKKRERWVLPDWDCDHGSARGGWLVIDQDGPQRYDLGDETED</sequence>
<dbReference type="InterPro" id="IPR004843">
    <property type="entry name" value="Calcineurin-like_PHP"/>
</dbReference>
<dbReference type="Gene3D" id="3.60.21.10">
    <property type="match status" value="1"/>
</dbReference>
<evidence type="ECO:0000313" key="12">
    <source>
        <dbReference type="EMBL" id="SAI59487.1"/>
    </source>
</evidence>
<evidence type="ECO:0000256" key="8">
    <source>
        <dbReference type="ARBA" id="ARBA00023136"/>
    </source>
</evidence>
<evidence type="ECO:0000256" key="6">
    <source>
        <dbReference type="ARBA" id="ARBA00022801"/>
    </source>
</evidence>
<dbReference type="NCBIfam" id="NF003743">
    <property type="entry name" value="PRK05340.1"/>
    <property type="match status" value="1"/>
</dbReference>
<organism evidence="12 13">
    <name type="scientific">Bordetella ansorpii</name>
    <dbReference type="NCBI Taxonomy" id="288768"/>
    <lineage>
        <taxon>Bacteria</taxon>
        <taxon>Pseudomonadati</taxon>
        <taxon>Pseudomonadota</taxon>
        <taxon>Betaproteobacteria</taxon>
        <taxon>Burkholderiales</taxon>
        <taxon>Alcaligenaceae</taxon>
        <taxon>Bordetella</taxon>
    </lineage>
</organism>
<evidence type="ECO:0000256" key="1">
    <source>
        <dbReference type="ARBA" id="ARBA00022475"/>
    </source>
</evidence>
<evidence type="ECO:0000256" key="5">
    <source>
        <dbReference type="ARBA" id="ARBA00022723"/>
    </source>
</evidence>
<feature type="binding site" evidence="10">
    <location>
        <position position="89"/>
    </location>
    <ligand>
        <name>Mn(2+)</name>
        <dbReference type="ChEBI" id="CHEBI:29035"/>
        <label>2</label>
    </ligand>
</feature>
<feature type="binding site" evidence="10">
    <location>
        <position position="49"/>
    </location>
    <ligand>
        <name>Mn(2+)</name>
        <dbReference type="ChEBI" id="CHEBI:29035"/>
        <label>2</label>
    </ligand>
</feature>
<feature type="binding site" evidence="10">
    <location>
        <position position="205"/>
    </location>
    <ligand>
        <name>substrate</name>
    </ligand>
</feature>
<feature type="binding site" evidence="10">
    <location>
        <position position="205"/>
    </location>
    <ligand>
        <name>Mn(2+)</name>
        <dbReference type="ChEBI" id="CHEBI:29035"/>
        <label>2</label>
    </ligand>
</feature>
<dbReference type="PANTHER" id="PTHR34990">
    <property type="entry name" value="UDP-2,3-DIACYLGLUCOSAMINE HYDROLASE-RELATED"/>
    <property type="match status" value="1"/>
</dbReference>
<keyword evidence="5 10" id="KW-0479">Metal-binding</keyword>
<dbReference type="InterPro" id="IPR029052">
    <property type="entry name" value="Metallo-depent_PP-like"/>
</dbReference>
<keyword evidence="1 10" id="KW-1003">Cell membrane</keyword>
<feature type="binding site" evidence="10">
    <location>
        <position position="18"/>
    </location>
    <ligand>
        <name>Mn(2+)</name>
        <dbReference type="ChEBI" id="CHEBI:29035"/>
        <label>1</label>
    </ligand>
</feature>
<dbReference type="Pfam" id="PF00149">
    <property type="entry name" value="Metallophos"/>
    <property type="match status" value="1"/>
</dbReference>
<dbReference type="GO" id="GO:0030145">
    <property type="term" value="F:manganese ion binding"/>
    <property type="evidence" value="ECO:0007669"/>
    <property type="project" value="UniProtKB-UniRule"/>
</dbReference>
<dbReference type="HAMAP" id="MF_00575">
    <property type="entry name" value="LpxH"/>
    <property type="match status" value="1"/>
</dbReference>
<dbReference type="OrthoDB" id="9783283at2"/>
<evidence type="ECO:0000256" key="2">
    <source>
        <dbReference type="ARBA" id="ARBA00022516"/>
    </source>
</evidence>
<feature type="binding site" evidence="10">
    <location>
        <position position="170"/>
    </location>
    <ligand>
        <name>substrate</name>
    </ligand>
</feature>
<proteinExistence type="inferred from homology"/>
<keyword evidence="4 10" id="KW-0441">Lipid A biosynthesis</keyword>